<dbReference type="EMBL" id="CYKH01001716">
    <property type="protein sequence ID" value="CUG89243.1"/>
    <property type="molecule type" value="Genomic_DNA"/>
</dbReference>
<dbReference type="PRINTS" id="PR00191">
    <property type="entry name" value="FACTINCAPA"/>
</dbReference>
<dbReference type="VEuPathDB" id="TriTrypDB:BSAL_20055"/>
<dbReference type="Proteomes" id="UP000051952">
    <property type="component" value="Unassembled WGS sequence"/>
</dbReference>
<accession>A0A0S4JGK1</accession>
<dbReference type="OrthoDB" id="340550at2759"/>
<dbReference type="GO" id="GO:0051015">
    <property type="term" value="F:actin filament binding"/>
    <property type="evidence" value="ECO:0007669"/>
    <property type="project" value="TreeGrafter"/>
</dbReference>
<dbReference type="InterPro" id="IPR037282">
    <property type="entry name" value="CapZ_alpha/beta"/>
</dbReference>
<dbReference type="GO" id="GO:0030863">
    <property type="term" value="C:cortical cytoskeleton"/>
    <property type="evidence" value="ECO:0007669"/>
    <property type="project" value="TreeGrafter"/>
</dbReference>
<dbReference type="InterPro" id="IPR002189">
    <property type="entry name" value="CapZ_alpha"/>
</dbReference>
<dbReference type="GO" id="GO:0051016">
    <property type="term" value="P:barbed-end actin filament capping"/>
    <property type="evidence" value="ECO:0007669"/>
    <property type="project" value="UniProtKB-UniRule"/>
</dbReference>
<dbReference type="Gene3D" id="3.90.1150.210">
    <property type="entry name" value="F-actin capping protein, beta subunit"/>
    <property type="match status" value="1"/>
</dbReference>
<dbReference type="OMA" id="RERSHPM"/>
<dbReference type="GO" id="GO:0008290">
    <property type="term" value="C:F-actin capping protein complex"/>
    <property type="evidence" value="ECO:0007669"/>
    <property type="project" value="UniProtKB-UniRule"/>
</dbReference>
<gene>
    <name evidence="4" type="ORF">BSAL_20055</name>
</gene>
<proteinExistence type="inferred from homology"/>
<dbReference type="PANTHER" id="PTHR10653">
    <property type="entry name" value="F-ACTIN-CAPPING PROTEIN SUBUNIT ALPHA"/>
    <property type="match status" value="1"/>
</dbReference>
<keyword evidence="2 3" id="KW-0009">Actin-binding</keyword>
<protein>
    <recommendedName>
        <fullName evidence="3">F-actin-capping protein subunit alpha</fullName>
    </recommendedName>
</protein>
<comment type="function">
    <text evidence="3">F-actin-capping proteins bind in a Ca(2+)-independent manner to the fast growing ends of actin filaments (barbed end) thereby blocking the exchange of subunits at these ends. Unlike other capping proteins (such as gelsolin and severin), these proteins do not sever actin filaments.</text>
</comment>
<evidence type="ECO:0000256" key="3">
    <source>
        <dbReference type="RuleBase" id="RU365077"/>
    </source>
</evidence>
<dbReference type="GO" id="GO:0030036">
    <property type="term" value="P:actin cytoskeleton organization"/>
    <property type="evidence" value="ECO:0007669"/>
    <property type="project" value="TreeGrafter"/>
</dbReference>
<comment type="similarity">
    <text evidence="3">Belongs to the F-actin-capping protein alpha subunit family.</text>
</comment>
<evidence type="ECO:0000313" key="5">
    <source>
        <dbReference type="Proteomes" id="UP000051952"/>
    </source>
</evidence>
<dbReference type="SUPFAM" id="SSF90096">
    <property type="entry name" value="Subunits of heterodimeric actin filament capping protein Capz"/>
    <property type="match status" value="2"/>
</dbReference>
<comment type="subunit">
    <text evidence="3">Heterodimer of an alpha and a beta subunit.</text>
</comment>
<keyword evidence="5" id="KW-1185">Reference proteome</keyword>
<organism evidence="4 5">
    <name type="scientific">Bodo saltans</name>
    <name type="common">Flagellated protozoan</name>
    <dbReference type="NCBI Taxonomy" id="75058"/>
    <lineage>
        <taxon>Eukaryota</taxon>
        <taxon>Discoba</taxon>
        <taxon>Euglenozoa</taxon>
        <taxon>Kinetoplastea</taxon>
        <taxon>Metakinetoplastina</taxon>
        <taxon>Eubodonida</taxon>
        <taxon>Bodonidae</taxon>
        <taxon>Bodo</taxon>
    </lineage>
</organism>
<evidence type="ECO:0000256" key="2">
    <source>
        <dbReference type="ARBA" id="ARBA00023203"/>
    </source>
</evidence>
<dbReference type="Pfam" id="PF01267">
    <property type="entry name" value="F-actin_cap_A"/>
    <property type="match status" value="2"/>
</dbReference>
<keyword evidence="1 3" id="KW-0117">Actin capping</keyword>
<dbReference type="Gene3D" id="3.30.1140.60">
    <property type="entry name" value="F-actin capping protein, alpha subunit"/>
    <property type="match status" value="1"/>
</dbReference>
<dbReference type="InterPro" id="IPR042276">
    <property type="entry name" value="CapZ_alpha/beta_2"/>
</dbReference>
<sequence length="367" mass="40634">MALHDVESIRGFVLQAPPGQLQEVLKSLHSLCGGSPTFFESIHDACLEYTMRHLCAFVLSGDAQQDRGTVVMCSKHNQLIARIKRRCKHLGVEGETILAEFLEYFSTFSGPSPTEGDDLAPFANIDSVFFDFNARVYFEVDPVEGRVVRCKPFATGQAASGEVAALQSPDNALHQLIASGVDNYVRSAFGAEVWWQHGRQKMFGGQNATEDRSQKKLRSSRNVAGSHVSVDADSFLVAISCERYTPSSRWAARWKSLYQVTVMGGVATVRGEGRVDGHYFEDSNIHVSVEDVMPETTVTVASSAETADAIVETIRNAETDLQKKLEHNSKAISETALRGLRRRLPVTKQPFDFQKAMLQLPSVEERF</sequence>
<name>A0A0S4JGK1_BODSA</name>
<evidence type="ECO:0000256" key="1">
    <source>
        <dbReference type="ARBA" id="ARBA00022467"/>
    </source>
</evidence>
<reference evidence="5" key="1">
    <citation type="submission" date="2015-09" db="EMBL/GenBank/DDBJ databases">
        <authorList>
            <consortium name="Pathogen Informatics"/>
        </authorList>
    </citation>
    <scope>NUCLEOTIDE SEQUENCE [LARGE SCALE GENOMIC DNA]</scope>
    <source>
        <strain evidence="5">Lake Konstanz</strain>
    </source>
</reference>
<dbReference type="AlphaFoldDB" id="A0A0S4JGK1"/>
<evidence type="ECO:0000313" key="4">
    <source>
        <dbReference type="EMBL" id="CUG89243.1"/>
    </source>
</evidence>
<dbReference type="PANTHER" id="PTHR10653:SF0">
    <property type="entry name" value="F-ACTIN-CAPPING PROTEIN SUBUNIT ALPHA"/>
    <property type="match status" value="1"/>
</dbReference>
<dbReference type="InterPro" id="IPR042489">
    <property type="entry name" value="CapZ_alpha_1"/>
</dbReference>